<protein>
    <recommendedName>
        <fullName evidence="3">DNA-binding protein</fullName>
    </recommendedName>
</protein>
<name>N8WNT0_9GAMM</name>
<dbReference type="eggNOG" id="ENOG5031RSC">
    <property type="taxonomic scope" value="Bacteria"/>
</dbReference>
<dbReference type="Proteomes" id="UP000013070">
    <property type="component" value="Unassembled WGS sequence"/>
</dbReference>
<keyword evidence="2" id="KW-1185">Reference proteome</keyword>
<comment type="caution">
    <text evidence="1">The sequence shown here is derived from an EMBL/GenBank/DDBJ whole genome shotgun (WGS) entry which is preliminary data.</text>
</comment>
<dbReference type="EMBL" id="APPE01000065">
    <property type="protein sequence ID" value="ENU98538.1"/>
    <property type="molecule type" value="Genomic_DNA"/>
</dbReference>
<evidence type="ECO:0000313" key="2">
    <source>
        <dbReference type="Proteomes" id="UP000013070"/>
    </source>
</evidence>
<dbReference type="HOGENOM" id="CLU_2434096_0_0_6"/>
<reference evidence="1 2" key="1">
    <citation type="submission" date="2013-02" db="EMBL/GenBank/DDBJ databases">
        <title>The Genome Sequence of Acinetobacter sp. NIPH 899.</title>
        <authorList>
            <consortium name="The Broad Institute Genome Sequencing Platform"/>
            <consortium name="The Broad Institute Genome Sequencing Center for Infectious Disease"/>
            <person name="Cerqueira G."/>
            <person name="Feldgarden M."/>
            <person name="Courvalin P."/>
            <person name="Perichon B."/>
            <person name="Grillot-Courvalin C."/>
            <person name="Clermont D."/>
            <person name="Rocha E."/>
            <person name="Yoon E.-J."/>
            <person name="Nemec A."/>
            <person name="Walker B."/>
            <person name="Young S.K."/>
            <person name="Zeng Q."/>
            <person name="Gargeya S."/>
            <person name="Fitzgerald M."/>
            <person name="Haas B."/>
            <person name="Abouelleil A."/>
            <person name="Alvarado L."/>
            <person name="Arachchi H.M."/>
            <person name="Berlin A.M."/>
            <person name="Chapman S.B."/>
            <person name="Dewar J."/>
            <person name="Goldberg J."/>
            <person name="Griggs A."/>
            <person name="Gujja S."/>
            <person name="Hansen M."/>
            <person name="Howarth C."/>
            <person name="Imamovic A."/>
            <person name="Larimer J."/>
            <person name="McCowan C."/>
            <person name="Murphy C."/>
            <person name="Neiman D."/>
            <person name="Pearson M."/>
            <person name="Priest M."/>
            <person name="Roberts A."/>
            <person name="Saif S."/>
            <person name="Shea T."/>
            <person name="Sisk P."/>
            <person name="Sykes S."/>
            <person name="Wortman J."/>
            <person name="Nusbaum C."/>
            <person name="Birren B."/>
        </authorList>
    </citation>
    <scope>NUCLEOTIDE SEQUENCE [LARGE SCALE GENOMIC DNA]</scope>
    <source>
        <strain evidence="1 2">NIPH 899</strain>
    </source>
</reference>
<dbReference type="RefSeq" id="WP_004784469.1">
    <property type="nucleotide sequence ID" value="NZ_KB849404.1"/>
</dbReference>
<dbReference type="AlphaFoldDB" id="N8WNT0"/>
<accession>N8WNT0</accession>
<dbReference type="PATRIC" id="fig|1217710.3.peg.2451"/>
<evidence type="ECO:0008006" key="3">
    <source>
        <dbReference type="Google" id="ProtNLM"/>
    </source>
</evidence>
<evidence type="ECO:0000313" key="1">
    <source>
        <dbReference type="EMBL" id="ENU98538.1"/>
    </source>
</evidence>
<sequence length="88" mass="9961">MTAMANMGSLVVALPPSDIWLTDDQAAEFLGYGGVYFKSSIICLKGFPKPRYITETTKGRRWNLKKLSDWLESRPEDLKKAVGRPRKI</sequence>
<organism evidence="1 2">
    <name type="scientific">Acinetobacter variabilis</name>
    <dbReference type="NCBI Taxonomy" id="70346"/>
    <lineage>
        <taxon>Bacteria</taxon>
        <taxon>Pseudomonadati</taxon>
        <taxon>Pseudomonadota</taxon>
        <taxon>Gammaproteobacteria</taxon>
        <taxon>Moraxellales</taxon>
        <taxon>Moraxellaceae</taxon>
        <taxon>Acinetobacter</taxon>
    </lineage>
</organism>
<proteinExistence type="predicted"/>
<gene>
    <name evidence="1" type="ORF">F969_02570</name>
</gene>